<dbReference type="InterPro" id="IPR005119">
    <property type="entry name" value="LysR_subst-bd"/>
</dbReference>
<name>A0A940N2B2_9PROT</name>
<accession>A0A940N2B2</accession>
<keyword evidence="5" id="KW-0804">Transcription</keyword>
<dbReference type="SUPFAM" id="SSF46785">
    <property type="entry name" value="Winged helix' DNA-binding domain"/>
    <property type="match status" value="1"/>
</dbReference>
<dbReference type="InterPro" id="IPR036388">
    <property type="entry name" value="WH-like_DNA-bd_sf"/>
</dbReference>
<dbReference type="Pfam" id="PF00126">
    <property type="entry name" value="HTH_1"/>
    <property type="match status" value="1"/>
</dbReference>
<dbReference type="PROSITE" id="PS50931">
    <property type="entry name" value="HTH_LYSR"/>
    <property type="match status" value="1"/>
</dbReference>
<evidence type="ECO:0000256" key="5">
    <source>
        <dbReference type="ARBA" id="ARBA00023163"/>
    </source>
</evidence>
<keyword evidence="3" id="KW-0238">DNA-binding</keyword>
<evidence type="ECO:0000256" key="2">
    <source>
        <dbReference type="ARBA" id="ARBA00023015"/>
    </source>
</evidence>
<dbReference type="AlphaFoldDB" id="A0A940N2B2"/>
<dbReference type="SUPFAM" id="SSF53850">
    <property type="entry name" value="Periplasmic binding protein-like II"/>
    <property type="match status" value="1"/>
</dbReference>
<sequence>MDLRDLRAFVAIAEAGSLMAAAKTLNSSPPALSARLKSLEDELGTTLFVRWARGLTLTDQAREFLVHSYAILKQAEDAKASILGQDKPPSGVVRLGIPGSLVGILSVRLIETCLRELPAVRLRIVESMSGYLTRWLHEGTLDATLLFGNSAPEDSGASVQPILEEDLYLGTYDPSLLYPFLNGRGEMPMAALRHLRLVMPGPEHGLRSLVESTARHHGVPLDIAIEIDASPQIFELVRRGHGSTICSLAARHFAAPPNGAGLPELHTFRIVEPGFQRTVSLATPLSRPSSRATMAVARLAVTMLADLAETEEWRARRLGA</sequence>
<evidence type="ECO:0000256" key="3">
    <source>
        <dbReference type="ARBA" id="ARBA00023125"/>
    </source>
</evidence>
<dbReference type="EMBL" id="JAGIZA010000017">
    <property type="protein sequence ID" value="MBP0495452.1"/>
    <property type="molecule type" value="Genomic_DNA"/>
</dbReference>
<dbReference type="FunFam" id="1.10.10.10:FF:000001">
    <property type="entry name" value="LysR family transcriptional regulator"/>
    <property type="match status" value="1"/>
</dbReference>
<dbReference type="PANTHER" id="PTHR30293:SF0">
    <property type="entry name" value="NITROGEN ASSIMILATION REGULATORY PROTEIN NAC"/>
    <property type="match status" value="1"/>
</dbReference>
<comment type="similarity">
    <text evidence="1">Belongs to the LysR transcriptional regulatory family.</text>
</comment>
<reference evidence="7" key="1">
    <citation type="submission" date="2021-03" db="EMBL/GenBank/DDBJ databases">
        <authorList>
            <person name="So Y."/>
        </authorList>
    </citation>
    <scope>NUCLEOTIDE SEQUENCE</scope>
    <source>
        <strain evidence="7">SG15</strain>
    </source>
</reference>
<dbReference type="GO" id="GO:2000142">
    <property type="term" value="P:regulation of DNA-templated transcription initiation"/>
    <property type="evidence" value="ECO:0007669"/>
    <property type="project" value="TreeGrafter"/>
</dbReference>
<dbReference type="GO" id="GO:0003677">
    <property type="term" value="F:DNA binding"/>
    <property type="evidence" value="ECO:0007669"/>
    <property type="project" value="UniProtKB-KW"/>
</dbReference>
<dbReference type="Gene3D" id="3.40.190.290">
    <property type="match status" value="1"/>
</dbReference>
<keyword evidence="8" id="KW-1185">Reference proteome</keyword>
<dbReference type="Proteomes" id="UP000677537">
    <property type="component" value="Unassembled WGS sequence"/>
</dbReference>
<proteinExistence type="inferred from homology"/>
<evidence type="ECO:0000313" key="8">
    <source>
        <dbReference type="Proteomes" id="UP000677537"/>
    </source>
</evidence>
<protein>
    <submittedName>
        <fullName evidence="7">LysR family transcriptional regulator</fullName>
    </submittedName>
</protein>
<keyword evidence="4" id="KW-0010">Activator</keyword>
<keyword evidence="2" id="KW-0805">Transcription regulation</keyword>
<evidence type="ECO:0000313" key="7">
    <source>
        <dbReference type="EMBL" id="MBP0495452.1"/>
    </source>
</evidence>
<dbReference type="InterPro" id="IPR000847">
    <property type="entry name" value="LysR_HTH_N"/>
</dbReference>
<dbReference type="GO" id="GO:0003700">
    <property type="term" value="F:DNA-binding transcription factor activity"/>
    <property type="evidence" value="ECO:0007669"/>
    <property type="project" value="InterPro"/>
</dbReference>
<organism evidence="7 8">
    <name type="scientific">Roseomonas indoligenes</name>
    <dbReference type="NCBI Taxonomy" id="2820811"/>
    <lineage>
        <taxon>Bacteria</taxon>
        <taxon>Pseudomonadati</taxon>
        <taxon>Pseudomonadota</taxon>
        <taxon>Alphaproteobacteria</taxon>
        <taxon>Acetobacterales</taxon>
        <taxon>Roseomonadaceae</taxon>
        <taxon>Roseomonas</taxon>
    </lineage>
</organism>
<evidence type="ECO:0000259" key="6">
    <source>
        <dbReference type="PROSITE" id="PS50931"/>
    </source>
</evidence>
<evidence type="ECO:0000256" key="1">
    <source>
        <dbReference type="ARBA" id="ARBA00009437"/>
    </source>
</evidence>
<feature type="domain" description="HTH lysR-type" evidence="6">
    <location>
        <begin position="1"/>
        <end position="58"/>
    </location>
</feature>
<dbReference type="Pfam" id="PF03466">
    <property type="entry name" value="LysR_substrate"/>
    <property type="match status" value="1"/>
</dbReference>
<dbReference type="Gene3D" id="1.10.10.10">
    <property type="entry name" value="Winged helix-like DNA-binding domain superfamily/Winged helix DNA-binding domain"/>
    <property type="match status" value="1"/>
</dbReference>
<dbReference type="PRINTS" id="PR00039">
    <property type="entry name" value="HTHLYSR"/>
</dbReference>
<evidence type="ECO:0000256" key="4">
    <source>
        <dbReference type="ARBA" id="ARBA00023159"/>
    </source>
</evidence>
<dbReference type="RefSeq" id="WP_209376252.1">
    <property type="nucleotide sequence ID" value="NZ_JAGIZA010000017.1"/>
</dbReference>
<gene>
    <name evidence="7" type="ORF">J5Y10_21890</name>
</gene>
<dbReference type="PANTHER" id="PTHR30293">
    <property type="entry name" value="TRANSCRIPTIONAL REGULATORY PROTEIN NAC-RELATED"/>
    <property type="match status" value="1"/>
</dbReference>
<dbReference type="InterPro" id="IPR036390">
    <property type="entry name" value="WH_DNA-bd_sf"/>
</dbReference>
<comment type="caution">
    <text evidence="7">The sequence shown here is derived from an EMBL/GenBank/DDBJ whole genome shotgun (WGS) entry which is preliminary data.</text>
</comment>